<evidence type="ECO:0000256" key="1">
    <source>
        <dbReference type="SAM" id="SignalP"/>
    </source>
</evidence>
<dbReference type="RefSeq" id="WP_066771785.1">
    <property type="nucleotide sequence ID" value="NZ_CP013244.1"/>
</dbReference>
<evidence type="ECO:0008006" key="4">
    <source>
        <dbReference type="Google" id="ProtNLM"/>
    </source>
</evidence>
<dbReference type="Proteomes" id="UP000092498">
    <property type="component" value="Chromosome"/>
</dbReference>
<dbReference type="OrthoDB" id="7548174at2"/>
<feature type="signal peptide" evidence="1">
    <location>
        <begin position="1"/>
        <end position="18"/>
    </location>
</feature>
<evidence type="ECO:0000313" key="3">
    <source>
        <dbReference type="Proteomes" id="UP000092498"/>
    </source>
</evidence>
<evidence type="ECO:0000313" key="2">
    <source>
        <dbReference type="EMBL" id="ANP46567.1"/>
    </source>
</evidence>
<name>A0A1B1AJ34_9PROT</name>
<keyword evidence="3" id="KW-1185">Reference proteome</keyword>
<sequence length="253" mass="27003">MRRAAIALALALALMACGQSEPPPPLPEAPVQVAAAAWFICDAIDAPVVLVFERDGSTARVAQYGKPDGEIVLRTEYQLGDQEGAAGSVYTTLIQNGVDVGHIRQISPGMLETPGAAFTLPFTSVRIGNRDITCRWMPRTRLMGFTGRRTIVVSEDGDGDLLYHSYDFASAAEAQQIEVSENGRTTTFSLEVRDGTEITNADGANYSFQADAETEINVTVDRTGVGRVSVARHGPEPAQSEDLIAYIVGAGAE</sequence>
<organism evidence="2 3">
    <name type="scientific">Candidatus Viadribacter manganicus</name>
    <dbReference type="NCBI Taxonomy" id="1759059"/>
    <lineage>
        <taxon>Bacteria</taxon>
        <taxon>Pseudomonadati</taxon>
        <taxon>Pseudomonadota</taxon>
        <taxon>Alphaproteobacteria</taxon>
        <taxon>Hyphomonadales</taxon>
        <taxon>Hyphomonadaceae</taxon>
        <taxon>Candidatus Viadribacter</taxon>
    </lineage>
</organism>
<proteinExistence type="predicted"/>
<reference evidence="2 3" key="1">
    <citation type="submission" date="2015-11" db="EMBL/GenBank/DDBJ databases">
        <title>Whole-Genome Sequence of Candidatus Oderbacter manganicum from the National Park Lower Oder Valley, Germany.</title>
        <authorList>
            <person name="Braun B."/>
            <person name="Liere K."/>
            <person name="Szewzyk U."/>
        </authorList>
    </citation>
    <scope>NUCLEOTIDE SEQUENCE [LARGE SCALE GENOMIC DNA]</scope>
    <source>
        <strain evidence="2 3">OTSz_A_272</strain>
    </source>
</reference>
<dbReference type="KEGG" id="cbot:ATE48_11885"/>
<protein>
    <recommendedName>
        <fullName evidence="4">Lipoprotein</fullName>
    </recommendedName>
</protein>
<feature type="chain" id="PRO_5008518895" description="Lipoprotein" evidence="1">
    <location>
        <begin position="19"/>
        <end position="253"/>
    </location>
</feature>
<dbReference type="PROSITE" id="PS51257">
    <property type="entry name" value="PROKAR_LIPOPROTEIN"/>
    <property type="match status" value="1"/>
</dbReference>
<keyword evidence="1" id="KW-0732">Signal</keyword>
<gene>
    <name evidence="2" type="ORF">ATE48_11885</name>
</gene>
<dbReference type="AlphaFoldDB" id="A0A1B1AJ34"/>
<dbReference type="InParanoid" id="A0A1B1AJ34"/>
<dbReference type="STRING" id="1759059.ATE48_11885"/>
<accession>A0A1B1AJ34</accession>
<dbReference type="EMBL" id="CP013244">
    <property type="protein sequence ID" value="ANP46567.1"/>
    <property type="molecule type" value="Genomic_DNA"/>
</dbReference>